<dbReference type="InterPro" id="IPR023578">
    <property type="entry name" value="Ras_GEF_dom_sf"/>
</dbReference>
<dbReference type="Pfam" id="PF00618">
    <property type="entry name" value="RasGEF_N"/>
    <property type="match status" value="1"/>
</dbReference>
<gene>
    <name evidence="6" type="ORF">EIN_153920</name>
</gene>
<sequence length="1140" mass="131024">MRPTLHESPETTTSDSSVSPPKYCVRPSVVSFIDTMEVSEGSDSSDEHTISEVTPHMTLDSILKEEPTTHRENNRIIKATENALLNEICTSTTEFMQTFMWTHTMFMSSPDMVLGLTTRFTKACEESTKKSLEVQVRIMNALRYVLLECWSAISNKNEVRDIILSFCETLSISGKVKQAELLKTNLNKRLEGKEILYVESVKELRPPIPPFSEVLNVQKEINIFDISPLEFARQMTLMIHSAFCKIKLYEFFKWTNEKVGCKSLNTLVMFYNNFQKYFQVLILTAQSKQARNDVVKYLVNVAHFCLDMRNYDVMVCIMQIFTTACMFRLKNMFEAMSTETKTRYDEMVKISSPTNNWANLRILISKDVDNPRVPYLGITLKDMTFIAEGHTTRTDDGLVNFEKCRMMCKIVRMFDETNIKGFNFKVENNIRWFIEHLKDDMDESTMLELSSEIENSSLISVKFEHNGEIESVECDKRSIIEDVFGTGIGILMNKGLLENRVLDMKSPVTELKVEFGDSFLAMYKGLNKVPFVFRYDTQNVLLSLAVDVTWGFYETIPIIQSYMMEPIGFLPLVIDENYRVTGILNIEERIDETLDGGLGFYLLPLDYFNARRSKLEDDLHRYQYAPIFCQYDFKNQNESIVVLLIDHFIAMYKDGFCFRLFPIDFVRFNIVSKTKAFYFEKIPGMKYKSPYSIDTPLELSGETEELITLAQKLQKQSGMHERTLIGIHPSLTHLERGIPLLVIDLIKSIYTDENFVTEGSLFNVPIENDLKIVDMFNTNTIIGSFKEKVGILKLFLECSCTPFFLHLDNIDFSTFSSLTPDLKMKKMRDWTVKVHPSMTGIFVVLMKVFATYNALYPQTDFKEWAFCISSDVKASEILNFIVKNSDLLNDVKVTSQYSLPIVCYDKKTYVFTQDDFTFFNDEVHYALNTPTSILNYFTKKNVQINTICGETNSLVGKTEEKKMLIGSKHVEDESTIRQTMTPQPSCKPLTFGVLTEDSKKLILGTSEERYGNLSPRLKPPRKSDPNKHTKSPISFHFIPFSPIFGRLSGKGKENGRKSGSTPRESGFHEEQKIIPLESLKECSGENPDILEETRGLPGLGKIEAKDSPALRRKNEEKEKKRRNVGFANFTYQDVILQGNK</sequence>
<evidence type="ECO:0000313" key="7">
    <source>
        <dbReference type="Proteomes" id="UP000014680"/>
    </source>
</evidence>
<dbReference type="OMA" id="YMSKPFP"/>
<evidence type="ECO:0000256" key="1">
    <source>
        <dbReference type="ARBA" id="ARBA00022658"/>
    </source>
</evidence>
<dbReference type="GO" id="GO:0005085">
    <property type="term" value="F:guanyl-nucleotide exchange factor activity"/>
    <property type="evidence" value="ECO:0007669"/>
    <property type="project" value="UniProtKB-KW"/>
</dbReference>
<dbReference type="SUPFAM" id="SSF48366">
    <property type="entry name" value="Ras GEF"/>
    <property type="match status" value="1"/>
</dbReference>
<dbReference type="EMBL" id="KB206474">
    <property type="protein sequence ID" value="ELP91355.1"/>
    <property type="molecule type" value="Genomic_DNA"/>
</dbReference>
<dbReference type="PANTHER" id="PTHR23113:SF99">
    <property type="entry name" value="RASGEF DOMAIN-CONTAINING PROTEIN"/>
    <property type="match status" value="1"/>
</dbReference>
<protein>
    <submittedName>
        <fullName evidence="6">Guanine nucleotide exchange factor, putative</fullName>
    </submittedName>
</protein>
<feature type="region of interest" description="Disordered" evidence="3">
    <location>
        <begin position="1047"/>
        <end position="1071"/>
    </location>
</feature>
<evidence type="ECO:0000259" key="4">
    <source>
        <dbReference type="PROSITE" id="PS50009"/>
    </source>
</evidence>
<evidence type="ECO:0000259" key="5">
    <source>
        <dbReference type="PROSITE" id="PS50212"/>
    </source>
</evidence>
<dbReference type="GO" id="GO:0005886">
    <property type="term" value="C:plasma membrane"/>
    <property type="evidence" value="ECO:0007669"/>
    <property type="project" value="TreeGrafter"/>
</dbReference>
<dbReference type="InterPro" id="IPR000651">
    <property type="entry name" value="Ras-like_Gua-exchang_fac_N"/>
</dbReference>
<organism evidence="6 7">
    <name type="scientific">Entamoeba invadens IP1</name>
    <dbReference type="NCBI Taxonomy" id="370355"/>
    <lineage>
        <taxon>Eukaryota</taxon>
        <taxon>Amoebozoa</taxon>
        <taxon>Evosea</taxon>
        <taxon>Archamoebae</taxon>
        <taxon>Mastigamoebida</taxon>
        <taxon>Entamoebidae</taxon>
        <taxon>Entamoeba</taxon>
    </lineage>
</organism>
<feature type="region of interest" description="Disordered" evidence="3">
    <location>
        <begin position="1"/>
        <end position="22"/>
    </location>
</feature>
<dbReference type="PROSITE" id="PS50009">
    <property type="entry name" value="RASGEF_CAT"/>
    <property type="match status" value="1"/>
</dbReference>
<evidence type="ECO:0000313" key="6">
    <source>
        <dbReference type="EMBL" id="ELP91355.1"/>
    </source>
</evidence>
<dbReference type="InterPro" id="IPR036964">
    <property type="entry name" value="RASGEF_cat_dom_sf"/>
</dbReference>
<keyword evidence="7" id="KW-1185">Reference proteome</keyword>
<dbReference type="VEuPathDB" id="AmoebaDB:EIN_153920"/>
<feature type="domain" description="Ras-GEF" evidence="4">
    <location>
        <begin position="227"/>
        <end position="456"/>
    </location>
</feature>
<dbReference type="PANTHER" id="PTHR23113">
    <property type="entry name" value="GUANINE NUCLEOTIDE EXCHANGE FACTOR"/>
    <property type="match status" value="1"/>
</dbReference>
<feature type="compositionally biased region" description="Polar residues" evidence="3">
    <location>
        <begin position="10"/>
        <end position="19"/>
    </location>
</feature>
<evidence type="ECO:0000256" key="2">
    <source>
        <dbReference type="PROSITE-ProRule" id="PRU00168"/>
    </source>
</evidence>
<name>A0A0A1U8W1_ENTIV</name>
<keyword evidence="1 2" id="KW-0344">Guanine-nucleotide releasing factor</keyword>
<accession>A0A0A1U8W1</accession>
<dbReference type="Proteomes" id="UP000014680">
    <property type="component" value="Unassembled WGS sequence"/>
</dbReference>
<proteinExistence type="predicted"/>
<dbReference type="GO" id="GO:0007265">
    <property type="term" value="P:Ras protein signal transduction"/>
    <property type="evidence" value="ECO:0007669"/>
    <property type="project" value="TreeGrafter"/>
</dbReference>
<dbReference type="PROSITE" id="PS50212">
    <property type="entry name" value="RASGEF_NTER"/>
    <property type="match status" value="1"/>
</dbReference>
<dbReference type="GeneID" id="14890417"/>
<feature type="region of interest" description="Disordered" evidence="3">
    <location>
        <begin position="1084"/>
        <end position="1121"/>
    </location>
</feature>
<dbReference type="OrthoDB" id="546434at2759"/>
<reference evidence="6 7" key="1">
    <citation type="submission" date="2012-10" db="EMBL/GenBank/DDBJ databases">
        <authorList>
            <person name="Zafar N."/>
            <person name="Inman J."/>
            <person name="Hall N."/>
            <person name="Lorenzi H."/>
            <person name="Caler E."/>
        </authorList>
    </citation>
    <scope>NUCLEOTIDE SEQUENCE [LARGE SCALE GENOMIC DNA]</scope>
    <source>
        <strain evidence="6 7">IP1</strain>
    </source>
</reference>
<evidence type="ECO:0000256" key="3">
    <source>
        <dbReference type="SAM" id="MobiDB-lite"/>
    </source>
</evidence>
<dbReference type="SMART" id="SM00147">
    <property type="entry name" value="RasGEF"/>
    <property type="match status" value="1"/>
</dbReference>
<dbReference type="InterPro" id="IPR008937">
    <property type="entry name" value="Ras-like_GEF"/>
</dbReference>
<feature type="region of interest" description="Disordered" evidence="3">
    <location>
        <begin position="1010"/>
        <end position="1034"/>
    </location>
</feature>
<dbReference type="InterPro" id="IPR001895">
    <property type="entry name" value="RASGEF_cat_dom"/>
</dbReference>
<dbReference type="Gene3D" id="1.20.870.10">
    <property type="entry name" value="Son of sevenless (SoS) protein Chain: S domain 1"/>
    <property type="match status" value="1"/>
</dbReference>
<dbReference type="Gene3D" id="1.10.840.10">
    <property type="entry name" value="Ras guanine-nucleotide exchange factors catalytic domain"/>
    <property type="match status" value="1"/>
</dbReference>
<dbReference type="InterPro" id="IPR019804">
    <property type="entry name" value="Ras_G-nucl-exch_fac_CS"/>
</dbReference>
<dbReference type="Pfam" id="PF00617">
    <property type="entry name" value="RasGEF"/>
    <property type="match status" value="1"/>
</dbReference>
<feature type="compositionally biased region" description="Basic and acidic residues" evidence="3">
    <location>
        <begin position="1102"/>
        <end position="1118"/>
    </location>
</feature>
<dbReference type="KEGG" id="eiv:EIN_153920"/>
<dbReference type="PROSITE" id="PS00720">
    <property type="entry name" value="RASGEF"/>
    <property type="match status" value="1"/>
</dbReference>
<dbReference type="AlphaFoldDB" id="A0A0A1U8W1"/>
<feature type="domain" description="N-terminal Ras-GEF" evidence="5">
    <location>
        <begin position="72"/>
        <end position="191"/>
    </location>
</feature>
<dbReference type="RefSeq" id="XP_004258126.1">
    <property type="nucleotide sequence ID" value="XM_004258078.1"/>
</dbReference>